<feature type="repeat" description="ANK" evidence="3">
    <location>
        <begin position="174"/>
        <end position="206"/>
    </location>
</feature>
<dbReference type="InterPro" id="IPR036770">
    <property type="entry name" value="Ankyrin_rpt-contain_sf"/>
</dbReference>
<comment type="caution">
    <text evidence="4">The sequence shown here is derived from an EMBL/GenBank/DDBJ whole genome shotgun (WGS) entry which is preliminary data.</text>
</comment>
<dbReference type="EMBL" id="CAJOAY010000091">
    <property type="protein sequence ID" value="CAF3531718.1"/>
    <property type="molecule type" value="Genomic_DNA"/>
</dbReference>
<dbReference type="PANTHER" id="PTHR24198:SF165">
    <property type="entry name" value="ANKYRIN REPEAT-CONTAINING PROTEIN-RELATED"/>
    <property type="match status" value="1"/>
</dbReference>
<reference evidence="4" key="1">
    <citation type="submission" date="2021-02" db="EMBL/GenBank/DDBJ databases">
        <authorList>
            <person name="Nowell W R."/>
        </authorList>
    </citation>
    <scope>NUCLEOTIDE SEQUENCE</scope>
</reference>
<dbReference type="Pfam" id="PF00023">
    <property type="entry name" value="Ank"/>
    <property type="match status" value="2"/>
</dbReference>
<feature type="repeat" description="ANK" evidence="3">
    <location>
        <begin position="240"/>
        <end position="272"/>
    </location>
</feature>
<dbReference type="AlphaFoldDB" id="A0A818IYG2"/>
<dbReference type="Pfam" id="PF12796">
    <property type="entry name" value="Ank_2"/>
    <property type="match status" value="7"/>
</dbReference>
<feature type="repeat" description="ANK" evidence="3">
    <location>
        <begin position="306"/>
        <end position="338"/>
    </location>
</feature>
<accession>A0A818IYG2</accession>
<organism evidence="4 5">
    <name type="scientific">Adineta steineri</name>
    <dbReference type="NCBI Taxonomy" id="433720"/>
    <lineage>
        <taxon>Eukaryota</taxon>
        <taxon>Metazoa</taxon>
        <taxon>Spiralia</taxon>
        <taxon>Gnathifera</taxon>
        <taxon>Rotifera</taxon>
        <taxon>Eurotatoria</taxon>
        <taxon>Bdelloidea</taxon>
        <taxon>Adinetida</taxon>
        <taxon>Adinetidae</taxon>
        <taxon>Adineta</taxon>
    </lineage>
</organism>
<evidence type="ECO:0000256" key="1">
    <source>
        <dbReference type="ARBA" id="ARBA00022737"/>
    </source>
</evidence>
<dbReference type="SMART" id="SM00248">
    <property type="entry name" value="ANK"/>
    <property type="match status" value="25"/>
</dbReference>
<dbReference type="PANTHER" id="PTHR24198">
    <property type="entry name" value="ANKYRIN REPEAT AND PROTEIN KINASE DOMAIN-CONTAINING PROTEIN"/>
    <property type="match status" value="1"/>
</dbReference>
<feature type="repeat" description="ANK" evidence="3">
    <location>
        <begin position="727"/>
        <end position="760"/>
    </location>
</feature>
<feature type="repeat" description="ANK" evidence="3">
    <location>
        <begin position="868"/>
        <end position="900"/>
    </location>
</feature>
<dbReference type="PRINTS" id="PR01415">
    <property type="entry name" value="ANKYRIN"/>
</dbReference>
<feature type="repeat" description="ANK" evidence="3">
    <location>
        <begin position="559"/>
        <end position="592"/>
    </location>
</feature>
<dbReference type="Proteomes" id="UP000663881">
    <property type="component" value="Unassembled WGS sequence"/>
</dbReference>
<feature type="repeat" description="ANK" evidence="3">
    <location>
        <begin position="273"/>
        <end position="305"/>
    </location>
</feature>
<dbReference type="SUPFAM" id="SSF48403">
    <property type="entry name" value="Ankyrin repeat"/>
    <property type="match status" value="4"/>
</dbReference>
<sequence>MDPVTRFIWFGPELPGTSPNRQPDMVTSLLHRIPGVFPAGFARKWRVSSEILPETYGILLQEPSSWYVNSMSHSFETSLSFLSPLLNKFETTEVDKNDNDLNQTTTLLPLSPLFDATVDDDYLAVQSLISKNYDVNAKDIDGITALHLCAFFNCVATCDTLCARQAFVNAKDNQLLTPLFYACKANCPIIVRTLVDHGADCDTQNKHWQTPLHICALSSDASSAAFFISHVRNVDATDEHGLTALHYACMSGNIEMVKLLIDSGANVNLSDRKQNYPLHWASYKGSIEIFKILLDAHVNVNCVNDQGLTPLHLCIINNHMDCIRKLLDANANINARTHNGSLPIHFVVYLGDTDIFDLLNNQPKAPELTETDQHGNTILHFAAATKSTESNIIQLVLSKLKISLINIQNIKKQTPLHTAVLCNNEKAVHQLLAAGADPSLVDNEDNTPLHLSTILMNKCNQSRILLDLVSHQPDILCLKNKNNLIPLHIALKNFDYQTIGYLMPDKEGKLIEQAHNSLLLLDSFGRHSLHYAANSGMTTFIERYFKQMNKDIINLQDSFGLTPLHYACIKWHGLDAIDVLLRFGADVNMKCKTYGAIPLHYILVYCYSSDTIEQLIQAGSDVLISTSHGETCLSYGIMQNDTYLLKILFDSINDKIYDKSKLIFLSCLHGKDNSLEYLIENDKNINLDETMNDGMTALMLACYYGHCSCVHLLLHRKVNIKKVNDIDGKTSLHYAALNGQTECILALLQELQANQDDLKTIIDLRDKKGKTALHYCVEHSSPNCIRLLVNFGGGDPNVTDLSLLTPLHYCAMYNCEESLQELLDAHDLKVNVVDKNKRLPLHYAAASGNVTILSTLADYDYEQIADIDGFSPLHYAVLRGHETAVRILLASDVSLRCLKTSRITPVHLACIRADATCLRAILNVLRTDSISTIVNLPTKVDQFTPLHLASMTKNGSECIQILLRYDHANVDAKDHLQRTPIMYAIINGIDSNIIDMLLAKCKHFDAVDHLKNNILHYACIFNNEPVIESLLRRNSSSAFVEAVNNENQTALSLAKKAQISPSIIDILFSLSGRL</sequence>
<evidence type="ECO:0000313" key="4">
    <source>
        <dbReference type="EMBL" id="CAF3531718.1"/>
    </source>
</evidence>
<dbReference type="Pfam" id="PF13637">
    <property type="entry name" value="Ank_4"/>
    <property type="match status" value="1"/>
</dbReference>
<evidence type="ECO:0000256" key="3">
    <source>
        <dbReference type="PROSITE-ProRule" id="PRU00023"/>
    </source>
</evidence>
<proteinExistence type="predicted"/>
<dbReference type="PROSITE" id="PS50088">
    <property type="entry name" value="ANK_REPEAT"/>
    <property type="match status" value="9"/>
</dbReference>
<dbReference type="InterPro" id="IPR002110">
    <property type="entry name" value="Ankyrin_rpt"/>
</dbReference>
<evidence type="ECO:0000256" key="2">
    <source>
        <dbReference type="ARBA" id="ARBA00023043"/>
    </source>
</evidence>
<feature type="repeat" description="ANK" evidence="3">
    <location>
        <begin position="693"/>
        <end position="725"/>
    </location>
</feature>
<keyword evidence="2 3" id="KW-0040">ANK repeat</keyword>
<keyword evidence="1" id="KW-0677">Repeat</keyword>
<name>A0A818IYG2_9BILA</name>
<dbReference type="PROSITE" id="PS50297">
    <property type="entry name" value="ANK_REP_REGION"/>
    <property type="match status" value="7"/>
</dbReference>
<evidence type="ECO:0000313" key="5">
    <source>
        <dbReference type="Proteomes" id="UP000663881"/>
    </source>
</evidence>
<gene>
    <name evidence="4" type="ORF">OKA104_LOCUS3140</name>
</gene>
<dbReference type="Gene3D" id="1.25.40.20">
    <property type="entry name" value="Ankyrin repeat-containing domain"/>
    <property type="match status" value="7"/>
</dbReference>
<protein>
    <submittedName>
        <fullName evidence="4">Uncharacterized protein</fullName>
    </submittedName>
</protein>
<feature type="repeat" description="ANK" evidence="3">
    <location>
        <begin position="411"/>
        <end position="443"/>
    </location>
</feature>